<dbReference type="InParanoid" id="E9GST0"/>
<sequence length="80" mass="8500">MIDEDLGSGIDLLLFTGGGHGNDLIGSENILDGIEEGYFVHITGQFVSHLVSSDPDMAWDPSEVCLSAGCFFPDVKKIGV</sequence>
<protein>
    <submittedName>
        <fullName evidence="1">Uncharacterized protein</fullName>
    </submittedName>
</protein>
<dbReference type="AlphaFoldDB" id="E9GST0"/>
<evidence type="ECO:0000313" key="1">
    <source>
        <dbReference type="EMBL" id="EFX77483.1"/>
    </source>
</evidence>
<dbReference type="HOGENOM" id="CLU_2592207_0_0_1"/>
<dbReference type="KEGG" id="dpx:DAPPUDRAFT_321402"/>
<keyword evidence="2" id="KW-1185">Reference proteome</keyword>
<organism evidence="1 2">
    <name type="scientific">Daphnia pulex</name>
    <name type="common">Water flea</name>
    <dbReference type="NCBI Taxonomy" id="6669"/>
    <lineage>
        <taxon>Eukaryota</taxon>
        <taxon>Metazoa</taxon>
        <taxon>Ecdysozoa</taxon>
        <taxon>Arthropoda</taxon>
        <taxon>Crustacea</taxon>
        <taxon>Branchiopoda</taxon>
        <taxon>Diplostraca</taxon>
        <taxon>Cladocera</taxon>
        <taxon>Anomopoda</taxon>
        <taxon>Daphniidae</taxon>
        <taxon>Daphnia</taxon>
    </lineage>
</organism>
<proteinExistence type="predicted"/>
<gene>
    <name evidence="1" type="ORF">DAPPUDRAFT_321402</name>
</gene>
<evidence type="ECO:0000313" key="2">
    <source>
        <dbReference type="Proteomes" id="UP000000305"/>
    </source>
</evidence>
<accession>E9GST0</accession>
<name>E9GST0_DAPPU</name>
<dbReference type="Proteomes" id="UP000000305">
    <property type="component" value="Unassembled WGS sequence"/>
</dbReference>
<dbReference type="EMBL" id="GL732562">
    <property type="protein sequence ID" value="EFX77483.1"/>
    <property type="molecule type" value="Genomic_DNA"/>
</dbReference>
<reference evidence="1 2" key="1">
    <citation type="journal article" date="2011" name="Science">
        <title>The ecoresponsive genome of Daphnia pulex.</title>
        <authorList>
            <person name="Colbourne J.K."/>
            <person name="Pfrender M.E."/>
            <person name="Gilbert D."/>
            <person name="Thomas W.K."/>
            <person name="Tucker A."/>
            <person name="Oakley T.H."/>
            <person name="Tokishita S."/>
            <person name="Aerts A."/>
            <person name="Arnold G.J."/>
            <person name="Basu M.K."/>
            <person name="Bauer D.J."/>
            <person name="Caceres C.E."/>
            <person name="Carmel L."/>
            <person name="Casola C."/>
            <person name="Choi J.H."/>
            <person name="Detter J.C."/>
            <person name="Dong Q."/>
            <person name="Dusheyko S."/>
            <person name="Eads B.D."/>
            <person name="Frohlich T."/>
            <person name="Geiler-Samerotte K.A."/>
            <person name="Gerlach D."/>
            <person name="Hatcher P."/>
            <person name="Jogdeo S."/>
            <person name="Krijgsveld J."/>
            <person name="Kriventseva E.V."/>
            <person name="Kultz D."/>
            <person name="Laforsch C."/>
            <person name="Lindquist E."/>
            <person name="Lopez J."/>
            <person name="Manak J.R."/>
            <person name="Muller J."/>
            <person name="Pangilinan J."/>
            <person name="Patwardhan R.P."/>
            <person name="Pitluck S."/>
            <person name="Pritham E.J."/>
            <person name="Rechtsteiner A."/>
            <person name="Rho M."/>
            <person name="Rogozin I.B."/>
            <person name="Sakarya O."/>
            <person name="Salamov A."/>
            <person name="Schaack S."/>
            <person name="Shapiro H."/>
            <person name="Shiga Y."/>
            <person name="Skalitzky C."/>
            <person name="Smith Z."/>
            <person name="Souvorov A."/>
            <person name="Sung W."/>
            <person name="Tang Z."/>
            <person name="Tsuchiya D."/>
            <person name="Tu H."/>
            <person name="Vos H."/>
            <person name="Wang M."/>
            <person name="Wolf Y.I."/>
            <person name="Yamagata H."/>
            <person name="Yamada T."/>
            <person name="Ye Y."/>
            <person name="Shaw J.R."/>
            <person name="Andrews J."/>
            <person name="Crease T.J."/>
            <person name="Tang H."/>
            <person name="Lucas S.M."/>
            <person name="Robertson H.M."/>
            <person name="Bork P."/>
            <person name="Koonin E.V."/>
            <person name="Zdobnov E.M."/>
            <person name="Grigoriev I.V."/>
            <person name="Lynch M."/>
            <person name="Boore J.L."/>
        </authorList>
    </citation>
    <scope>NUCLEOTIDE SEQUENCE [LARGE SCALE GENOMIC DNA]</scope>
</reference>